<keyword evidence="3" id="KW-1185">Reference proteome</keyword>
<evidence type="ECO:0000313" key="4">
    <source>
        <dbReference type="RefSeq" id="XP_055878140.1"/>
    </source>
</evidence>
<organism evidence="3 4">
    <name type="scientific">Biomphalaria glabrata</name>
    <name type="common">Bloodfluke planorb</name>
    <name type="synonym">Freshwater snail</name>
    <dbReference type="NCBI Taxonomy" id="6526"/>
    <lineage>
        <taxon>Eukaryota</taxon>
        <taxon>Metazoa</taxon>
        <taxon>Spiralia</taxon>
        <taxon>Lophotrochozoa</taxon>
        <taxon>Mollusca</taxon>
        <taxon>Gastropoda</taxon>
        <taxon>Heterobranchia</taxon>
        <taxon>Euthyneura</taxon>
        <taxon>Panpulmonata</taxon>
        <taxon>Hygrophila</taxon>
        <taxon>Lymnaeoidea</taxon>
        <taxon>Planorbidae</taxon>
        <taxon>Biomphalaria</taxon>
    </lineage>
</organism>
<dbReference type="PANTHER" id="PTHR23279">
    <property type="entry name" value="DEFECTIVE PROBOSCIS EXTENSION RESPONSE DPR -RELATED"/>
    <property type="match status" value="1"/>
</dbReference>
<dbReference type="PANTHER" id="PTHR23279:SF36">
    <property type="entry name" value="DEFECTIVE PROBOSCIS EXTENSION RESPONSE 9, ISOFORM A"/>
    <property type="match status" value="1"/>
</dbReference>
<dbReference type="InterPro" id="IPR013783">
    <property type="entry name" value="Ig-like_fold"/>
</dbReference>
<dbReference type="AlphaFoldDB" id="A0A9W2ZT58"/>
<dbReference type="InterPro" id="IPR007110">
    <property type="entry name" value="Ig-like_dom"/>
</dbReference>
<reference evidence="4" key="1">
    <citation type="submission" date="2025-08" db="UniProtKB">
        <authorList>
            <consortium name="RefSeq"/>
        </authorList>
    </citation>
    <scope>IDENTIFICATION</scope>
</reference>
<dbReference type="InterPro" id="IPR036179">
    <property type="entry name" value="Ig-like_dom_sf"/>
</dbReference>
<gene>
    <name evidence="4" type="primary">LOC106072913</name>
</gene>
<dbReference type="Pfam" id="PF07686">
    <property type="entry name" value="V-set"/>
    <property type="match status" value="1"/>
</dbReference>
<evidence type="ECO:0000313" key="3">
    <source>
        <dbReference type="Proteomes" id="UP001165740"/>
    </source>
</evidence>
<accession>A0A9W2ZT58</accession>
<dbReference type="SMART" id="SM00408">
    <property type="entry name" value="IGc2"/>
    <property type="match status" value="2"/>
</dbReference>
<dbReference type="RefSeq" id="XP_055878140.1">
    <property type="nucleotide sequence ID" value="XM_056022165.1"/>
</dbReference>
<dbReference type="SMART" id="SM00409">
    <property type="entry name" value="IG"/>
    <property type="match status" value="2"/>
</dbReference>
<evidence type="ECO:0000259" key="2">
    <source>
        <dbReference type="PROSITE" id="PS50835"/>
    </source>
</evidence>
<sequence length="322" mass="36589">MSDERFRITGHTIMRAYVCLATFLVVAVAQEAPNRRRRVWDTSENDTSSLPPPFFHPTPERVTSKEGQMAKLECMVENIGTKHVIWRRKSDPNPLTIGRRTFVDDERISVQHIPLQPNWTLLIKQVRLDDAGEYECQVASTDRQLRRSVFLTVKPGKRQKIKSDIKITGKTYVEKGQKIKLICNATGADTTDDLDWFRNGQKLSTNKKITIHKRVSLTDRQIDSVLEVQDADLDDAGVYVCRTSELLVESKRVDVLNADTNNVKRGTEKDSDGESSASGKQEQLSNTENHAWRLTPSCSELLLVVFFAISLSHIVHNFRLPT</sequence>
<feature type="compositionally biased region" description="Polar residues" evidence="1">
    <location>
        <begin position="274"/>
        <end position="288"/>
    </location>
</feature>
<dbReference type="CDD" id="cd00096">
    <property type="entry name" value="Ig"/>
    <property type="match status" value="1"/>
</dbReference>
<dbReference type="Proteomes" id="UP001165740">
    <property type="component" value="Chromosome 1"/>
</dbReference>
<dbReference type="Gene3D" id="2.60.40.10">
    <property type="entry name" value="Immunoglobulins"/>
    <property type="match status" value="2"/>
</dbReference>
<dbReference type="PROSITE" id="PS50835">
    <property type="entry name" value="IG_LIKE"/>
    <property type="match status" value="2"/>
</dbReference>
<dbReference type="GO" id="GO:0032589">
    <property type="term" value="C:neuron projection membrane"/>
    <property type="evidence" value="ECO:0007669"/>
    <property type="project" value="TreeGrafter"/>
</dbReference>
<protein>
    <submittedName>
        <fullName evidence="4">Obscurin-like isoform X2</fullName>
    </submittedName>
</protein>
<dbReference type="Pfam" id="PF13927">
    <property type="entry name" value="Ig_3"/>
    <property type="match status" value="1"/>
</dbReference>
<feature type="region of interest" description="Disordered" evidence="1">
    <location>
        <begin position="36"/>
        <end position="61"/>
    </location>
</feature>
<dbReference type="InterPro" id="IPR003599">
    <property type="entry name" value="Ig_sub"/>
</dbReference>
<feature type="domain" description="Ig-like" evidence="2">
    <location>
        <begin position="155"/>
        <end position="254"/>
    </location>
</feature>
<name>A0A9W2ZT58_BIOGL</name>
<dbReference type="SUPFAM" id="SSF48726">
    <property type="entry name" value="Immunoglobulin"/>
    <property type="match status" value="2"/>
</dbReference>
<feature type="domain" description="Ig-like" evidence="2">
    <location>
        <begin position="53"/>
        <end position="152"/>
    </location>
</feature>
<feature type="region of interest" description="Disordered" evidence="1">
    <location>
        <begin position="262"/>
        <end position="288"/>
    </location>
</feature>
<evidence type="ECO:0000256" key="1">
    <source>
        <dbReference type="SAM" id="MobiDB-lite"/>
    </source>
</evidence>
<proteinExistence type="predicted"/>
<dbReference type="GeneID" id="106072913"/>
<dbReference type="InterPro" id="IPR013106">
    <property type="entry name" value="Ig_V-set"/>
</dbReference>
<dbReference type="InterPro" id="IPR003598">
    <property type="entry name" value="Ig_sub2"/>
</dbReference>
<dbReference type="GO" id="GO:0050808">
    <property type="term" value="P:synapse organization"/>
    <property type="evidence" value="ECO:0007669"/>
    <property type="project" value="TreeGrafter"/>
</dbReference>
<dbReference type="InterPro" id="IPR037448">
    <property type="entry name" value="Zig-8"/>
</dbReference>